<dbReference type="Proteomes" id="UP001311915">
    <property type="component" value="Unassembled WGS sequence"/>
</dbReference>
<dbReference type="AlphaFoldDB" id="A0AAV9MCE5"/>
<proteinExistence type="predicted"/>
<organism evidence="1 2">
    <name type="scientific">Solanum pinnatisectum</name>
    <name type="common">tansyleaf nightshade</name>
    <dbReference type="NCBI Taxonomy" id="50273"/>
    <lineage>
        <taxon>Eukaryota</taxon>
        <taxon>Viridiplantae</taxon>
        <taxon>Streptophyta</taxon>
        <taxon>Embryophyta</taxon>
        <taxon>Tracheophyta</taxon>
        <taxon>Spermatophyta</taxon>
        <taxon>Magnoliopsida</taxon>
        <taxon>eudicotyledons</taxon>
        <taxon>Gunneridae</taxon>
        <taxon>Pentapetalae</taxon>
        <taxon>asterids</taxon>
        <taxon>lamiids</taxon>
        <taxon>Solanales</taxon>
        <taxon>Solanaceae</taxon>
        <taxon>Solanoideae</taxon>
        <taxon>Solaneae</taxon>
        <taxon>Solanum</taxon>
    </lineage>
</organism>
<evidence type="ECO:0000313" key="1">
    <source>
        <dbReference type="EMBL" id="KAK4735017.1"/>
    </source>
</evidence>
<gene>
    <name evidence="1" type="ORF">R3W88_009278</name>
</gene>
<sequence>MQRRCARKARGKISREFIWSVLTATIYHIWMARNEALCQKSVPISTKVLKLIRMDAKYRIMEILHWKHTCKDKG</sequence>
<protein>
    <submittedName>
        <fullName evidence="1">Uncharacterized protein</fullName>
    </submittedName>
</protein>
<reference evidence="1 2" key="1">
    <citation type="submission" date="2023-10" db="EMBL/GenBank/DDBJ databases">
        <title>Genome-Wide Identification Analysis in wild type Solanum Pinnatisectum Reveals Some Genes Defensing Phytophthora Infestans.</title>
        <authorList>
            <person name="Sun C."/>
        </authorList>
    </citation>
    <scope>NUCLEOTIDE SEQUENCE [LARGE SCALE GENOMIC DNA]</scope>
    <source>
        <strain evidence="1">LQN</strain>
        <tissue evidence="1">Leaf</tissue>
    </source>
</reference>
<keyword evidence="2" id="KW-1185">Reference proteome</keyword>
<comment type="caution">
    <text evidence="1">The sequence shown here is derived from an EMBL/GenBank/DDBJ whole genome shotgun (WGS) entry which is preliminary data.</text>
</comment>
<evidence type="ECO:0000313" key="2">
    <source>
        <dbReference type="Proteomes" id="UP001311915"/>
    </source>
</evidence>
<accession>A0AAV9MCE5</accession>
<dbReference type="EMBL" id="JAWPEI010000002">
    <property type="protein sequence ID" value="KAK4735017.1"/>
    <property type="molecule type" value="Genomic_DNA"/>
</dbReference>
<name>A0AAV9MCE5_9SOLN</name>